<dbReference type="HAMAP" id="MF_00185">
    <property type="entry name" value="IPP_trans"/>
    <property type="match status" value="1"/>
</dbReference>
<dbReference type="AlphaFoldDB" id="A0A1H9QI80"/>
<proteinExistence type="inferred from homology"/>
<evidence type="ECO:0000313" key="16">
    <source>
        <dbReference type="Proteomes" id="UP000199128"/>
    </source>
</evidence>
<keyword evidence="17" id="KW-1185">Reference proteome</keyword>
<dbReference type="Pfam" id="PF01715">
    <property type="entry name" value="IPPT"/>
    <property type="match status" value="1"/>
</dbReference>
<evidence type="ECO:0000256" key="3">
    <source>
        <dbReference type="ARBA" id="ARBA00005842"/>
    </source>
</evidence>
<dbReference type="PANTHER" id="PTHR11088:SF60">
    <property type="entry name" value="TRNA DIMETHYLALLYLTRANSFERASE"/>
    <property type="match status" value="1"/>
</dbReference>
<evidence type="ECO:0000256" key="8">
    <source>
        <dbReference type="ARBA" id="ARBA00022842"/>
    </source>
</evidence>
<feature type="site" description="Interaction with substrate tRNA" evidence="10">
    <location>
        <position position="124"/>
    </location>
</feature>
<feature type="binding site" evidence="10">
    <location>
        <begin position="11"/>
        <end position="18"/>
    </location>
    <ligand>
        <name>ATP</name>
        <dbReference type="ChEBI" id="CHEBI:30616"/>
    </ligand>
</feature>
<dbReference type="GO" id="GO:0006400">
    <property type="term" value="P:tRNA modification"/>
    <property type="evidence" value="ECO:0007669"/>
    <property type="project" value="TreeGrafter"/>
</dbReference>
<keyword evidence="4 10" id="KW-0808">Transferase</keyword>
<feature type="binding site" evidence="10">
    <location>
        <begin position="13"/>
        <end position="18"/>
    </location>
    <ligand>
        <name>substrate</name>
    </ligand>
</feature>
<evidence type="ECO:0000256" key="4">
    <source>
        <dbReference type="ARBA" id="ARBA00022679"/>
    </source>
</evidence>
<evidence type="ECO:0000256" key="11">
    <source>
        <dbReference type="RuleBase" id="RU003783"/>
    </source>
</evidence>
<dbReference type="Proteomes" id="UP000199135">
    <property type="component" value="Unassembled WGS sequence"/>
</dbReference>
<dbReference type="RefSeq" id="WP_078687640.1">
    <property type="nucleotide sequence ID" value="NZ_FNWT01000007.1"/>
</dbReference>
<sequence>MSRPLVVAIVGPTASGKSALADELAVRLATSVISVDAMQVYRGMDVGTAKTPVEERRAPLLMIDVADVGDDYSVRLFQRGARVCIDDLLCAHRLPILCGGTGLYLNAVVDRMEFPAGATESPARERYERYLEQEGSEALYALLSARDPASAALIHPNNTRRVVRALEMLEGGVSYAEHHKGLHECKPFYDARIFGLAMSRERLYRRINERVDLMMEQGLLAEVEALLDRGLGSSATARQAIGYKEILDYLDGVCSLDEAVETIKTRSRRYAKRQLSWFRRDGRVSWLDMDAMDTFAAADAVLESLGERD</sequence>
<keyword evidence="5 10" id="KW-0819">tRNA processing</keyword>
<evidence type="ECO:0000256" key="1">
    <source>
        <dbReference type="ARBA" id="ARBA00001946"/>
    </source>
</evidence>
<dbReference type="GO" id="GO:0005524">
    <property type="term" value="F:ATP binding"/>
    <property type="evidence" value="ECO:0007669"/>
    <property type="project" value="UniProtKB-UniRule"/>
</dbReference>
<comment type="function">
    <text evidence="2 10 12">Catalyzes the transfer of a dimethylallyl group onto the adenine at position 37 in tRNAs that read codons beginning with uridine, leading to the formation of N6-(dimethylallyl)adenosine (i(6)A).</text>
</comment>
<comment type="cofactor">
    <cofactor evidence="1 10">
        <name>Mg(2+)</name>
        <dbReference type="ChEBI" id="CHEBI:18420"/>
    </cofactor>
</comment>
<comment type="caution">
    <text evidence="10">Lacks conserved residue(s) required for the propagation of feature annotation.</text>
</comment>
<protein>
    <recommendedName>
        <fullName evidence="10">tRNA dimethylallyltransferase</fullName>
        <ecNumber evidence="10">2.5.1.75</ecNumber>
    </recommendedName>
    <alternativeName>
        <fullName evidence="10">Dimethylallyl diphosphate:tRNA dimethylallyltransferase</fullName>
        <shortName evidence="10">DMAPP:tRNA dimethylallyltransferase</shortName>
        <shortName evidence="10">DMATase</shortName>
    </alternativeName>
    <alternativeName>
        <fullName evidence="10">Isopentenyl-diphosphate:tRNA isopentenyltransferase</fullName>
        <shortName evidence="10">IPP transferase</shortName>
        <shortName evidence="10">IPPT</shortName>
        <shortName evidence="10">IPTase</shortName>
    </alternativeName>
</protein>
<keyword evidence="8 10" id="KW-0460">Magnesium</keyword>
<evidence type="ECO:0000256" key="12">
    <source>
        <dbReference type="RuleBase" id="RU003784"/>
    </source>
</evidence>
<feature type="site" description="Interaction with substrate tRNA" evidence="10">
    <location>
        <position position="101"/>
    </location>
</feature>
<dbReference type="EMBL" id="FOGP01000005">
    <property type="protein sequence ID" value="SER60127.1"/>
    <property type="molecule type" value="Genomic_DNA"/>
</dbReference>
<dbReference type="InterPro" id="IPR039657">
    <property type="entry name" value="Dimethylallyltransferase"/>
</dbReference>
<evidence type="ECO:0000313" key="15">
    <source>
        <dbReference type="EMBL" id="SER60127.1"/>
    </source>
</evidence>
<organism evidence="15 16">
    <name type="scientific">Parafannyhessea umbonata</name>
    <dbReference type="NCBI Taxonomy" id="604330"/>
    <lineage>
        <taxon>Bacteria</taxon>
        <taxon>Bacillati</taxon>
        <taxon>Actinomycetota</taxon>
        <taxon>Coriobacteriia</taxon>
        <taxon>Coriobacteriales</taxon>
        <taxon>Atopobiaceae</taxon>
        <taxon>Parafannyhessea</taxon>
    </lineage>
</organism>
<dbReference type="Gene3D" id="3.40.50.300">
    <property type="entry name" value="P-loop containing nucleotide triphosphate hydrolases"/>
    <property type="match status" value="1"/>
</dbReference>
<dbReference type="PANTHER" id="PTHR11088">
    <property type="entry name" value="TRNA DIMETHYLALLYLTRANSFERASE"/>
    <property type="match status" value="1"/>
</dbReference>
<gene>
    <name evidence="10" type="primary">miaA</name>
    <name evidence="15" type="ORF">SAMN05216446_1441</name>
    <name evidence="14" type="ORF">SAMN05216447_10757</name>
</gene>
<keyword evidence="7 10" id="KW-0067">ATP-binding</keyword>
<evidence type="ECO:0000256" key="13">
    <source>
        <dbReference type="RuleBase" id="RU003785"/>
    </source>
</evidence>
<evidence type="ECO:0000313" key="14">
    <source>
        <dbReference type="EMBL" id="SEH61281.1"/>
    </source>
</evidence>
<accession>A0A1H9QI80</accession>
<comment type="subunit">
    <text evidence="10">Monomer.</text>
</comment>
<evidence type="ECO:0000256" key="2">
    <source>
        <dbReference type="ARBA" id="ARBA00003213"/>
    </source>
</evidence>
<reference evidence="16 17" key="1">
    <citation type="submission" date="2016-10" db="EMBL/GenBank/DDBJ databases">
        <authorList>
            <person name="Varghese N."/>
            <person name="Submissions S."/>
        </authorList>
    </citation>
    <scope>NUCLEOTIDE SEQUENCE [LARGE SCALE GENOMIC DNA]</scope>
    <source>
        <strain evidence="16">KHGC19</strain>
        <strain evidence="14 17">WCP15</strain>
    </source>
</reference>
<keyword evidence="6 10" id="KW-0547">Nucleotide-binding</keyword>
<dbReference type="InterPro" id="IPR018022">
    <property type="entry name" value="IPT"/>
</dbReference>
<dbReference type="EC" id="2.5.1.75" evidence="10"/>
<dbReference type="Proteomes" id="UP000199128">
    <property type="component" value="Unassembled WGS sequence"/>
</dbReference>
<evidence type="ECO:0000256" key="9">
    <source>
        <dbReference type="ARBA" id="ARBA00049563"/>
    </source>
</evidence>
<evidence type="ECO:0000256" key="7">
    <source>
        <dbReference type="ARBA" id="ARBA00022840"/>
    </source>
</evidence>
<evidence type="ECO:0000313" key="17">
    <source>
        <dbReference type="Proteomes" id="UP000199135"/>
    </source>
</evidence>
<comment type="similarity">
    <text evidence="3 10 13">Belongs to the IPP transferase family.</text>
</comment>
<dbReference type="InterPro" id="IPR027417">
    <property type="entry name" value="P-loop_NTPase"/>
</dbReference>
<name>A0A1H9QI80_9ACTN</name>
<dbReference type="GO" id="GO:0052381">
    <property type="term" value="F:tRNA dimethylallyltransferase activity"/>
    <property type="evidence" value="ECO:0007669"/>
    <property type="project" value="UniProtKB-UniRule"/>
</dbReference>
<evidence type="ECO:0000256" key="5">
    <source>
        <dbReference type="ARBA" id="ARBA00022694"/>
    </source>
</evidence>
<dbReference type="NCBIfam" id="TIGR00174">
    <property type="entry name" value="miaA"/>
    <property type="match status" value="1"/>
</dbReference>
<evidence type="ECO:0000256" key="6">
    <source>
        <dbReference type="ARBA" id="ARBA00022741"/>
    </source>
</evidence>
<comment type="catalytic activity">
    <reaction evidence="9 10 11">
        <text>adenosine(37) in tRNA + dimethylallyl diphosphate = N(6)-dimethylallyladenosine(37) in tRNA + diphosphate</text>
        <dbReference type="Rhea" id="RHEA:26482"/>
        <dbReference type="Rhea" id="RHEA-COMP:10162"/>
        <dbReference type="Rhea" id="RHEA-COMP:10375"/>
        <dbReference type="ChEBI" id="CHEBI:33019"/>
        <dbReference type="ChEBI" id="CHEBI:57623"/>
        <dbReference type="ChEBI" id="CHEBI:74411"/>
        <dbReference type="ChEBI" id="CHEBI:74415"/>
        <dbReference type="EC" id="2.5.1.75"/>
    </reaction>
</comment>
<dbReference type="Gene3D" id="1.10.20.140">
    <property type="match status" value="1"/>
</dbReference>
<reference evidence="15" key="2">
    <citation type="submission" date="2016-10" db="EMBL/GenBank/DDBJ databases">
        <authorList>
            <person name="de Groot N.N."/>
        </authorList>
    </citation>
    <scope>NUCLEOTIDE SEQUENCE [LARGE SCALE GENOMIC DNA]</scope>
    <source>
        <strain evidence="15">KHGC19</strain>
    </source>
</reference>
<dbReference type="EMBL" id="FNWT01000007">
    <property type="protein sequence ID" value="SEH61281.1"/>
    <property type="molecule type" value="Genomic_DNA"/>
</dbReference>
<dbReference type="SUPFAM" id="SSF52540">
    <property type="entry name" value="P-loop containing nucleoside triphosphate hydrolases"/>
    <property type="match status" value="2"/>
</dbReference>
<evidence type="ECO:0000256" key="10">
    <source>
        <dbReference type="HAMAP-Rule" id="MF_00185"/>
    </source>
</evidence>